<dbReference type="WBParaSite" id="Csp11.Scaffold13.g62.t1">
    <property type="protein sequence ID" value="Csp11.Scaffold13.g62.t1"/>
    <property type="gene ID" value="Csp11.Scaffold13.g62"/>
</dbReference>
<evidence type="ECO:0000313" key="2">
    <source>
        <dbReference type="Proteomes" id="UP000095282"/>
    </source>
</evidence>
<keyword evidence="2" id="KW-1185">Reference proteome</keyword>
<accession>A0A1I7SXJ2</accession>
<feature type="region of interest" description="Disordered" evidence="1">
    <location>
        <begin position="43"/>
        <end position="104"/>
    </location>
</feature>
<sequence length="146" mass="16838">MTNMQHYMTRNRQEVTLSITEKSKKTIGNLVLKNVFSPVKKRVGRPRNLKTREFEKFPGSSAVSSARSSIEPENPHSGVMIAEKRKRKRDSEYSRKKSKNRRLNKSLFEIKKEIDSNVYDNPILYDIDSSTGIVSRMAHSQQHASI</sequence>
<evidence type="ECO:0000313" key="3">
    <source>
        <dbReference type="WBParaSite" id="Csp11.Scaffold13.g62.t1"/>
    </source>
</evidence>
<dbReference type="Proteomes" id="UP000095282">
    <property type="component" value="Unplaced"/>
</dbReference>
<dbReference type="AlphaFoldDB" id="A0A1I7SXJ2"/>
<organism evidence="2 3">
    <name type="scientific">Caenorhabditis tropicalis</name>
    <dbReference type="NCBI Taxonomy" id="1561998"/>
    <lineage>
        <taxon>Eukaryota</taxon>
        <taxon>Metazoa</taxon>
        <taxon>Ecdysozoa</taxon>
        <taxon>Nematoda</taxon>
        <taxon>Chromadorea</taxon>
        <taxon>Rhabditida</taxon>
        <taxon>Rhabditina</taxon>
        <taxon>Rhabditomorpha</taxon>
        <taxon>Rhabditoidea</taxon>
        <taxon>Rhabditidae</taxon>
        <taxon>Peloderinae</taxon>
        <taxon>Caenorhabditis</taxon>
    </lineage>
</organism>
<evidence type="ECO:0000256" key="1">
    <source>
        <dbReference type="SAM" id="MobiDB-lite"/>
    </source>
</evidence>
<protein>
    <submittedName>
        <fullName evidence="3">Uncharacterized protein</fullName>
    </submittedName>
</protein>
<name>A0A1I7SXJ2_9PELO</name>
<feature type="compositionally biased region" description="Low complexity" evidence="1">
    <location>
        <begin position="60"/>
        <end position="69"/>
    </location>
</feature>
<reference evidence="3" key="1">
    <citation type="submission" date="2016-11" db="UniProtKB">
        <authorList>
            <consortium name="WormBaseParasite"/>
        </authorList>
    </citation>
    <scope>IDENTIFICATION</scope>
</reference>
<proteinExistence type="predicted"/>